<evidence type="ECO:0000313" key="2">
    <source>
        <dbReference type="Proteomes" id="UP000321197"/>
    </source>
</evidence>
<reference evidence="1 2" key="1">
    <citation type="submission" date="2019-07" db="EMBL/GenBank/DDBJ databases">
        <title>Whole genome shotgun sequence of Meiothermus hypogaeus NBRC 106114.</title>
        <authorList>
            <person name="Hosoyama A."/>
            <person name="Uohara A."/>
            <person name="Ohji S."/>
            <person name="Ichikawa N."/>
        </authorList>
    </citation>
    <scope>NUCLEOTIDE SEQUENCE [LARGE SCALE GENOMIC DNA]</scope>
    <source>
        <strain evidence="1 2">NBRC 106114</strain>
    </source>
</reference>
<dbReference type="InterPro" id="IPR022551">
    <property type="entry name" value="BrxC"/>
</dbReference>
<comment type="caution">
    <text evidence="1">The sequence shown here is derived from an EMBL/GenBank/DDBJ whole genome shotgun (WGS) entry which is preliminary data.</text>
</comment>
<dbReference type="OrthoDB" id="677051at2"/>
<dbReference type="Proteomes" id="UP000321197">
    <property type="component" value="Unassembled WGS sequence"/>
</dbReference>
<dbReference type="Gene3D" id="3.40.30.10">
    <property type="entry name" value="Glutaredoxin"/>
    <property type="match status" value="1"/>
</dbReference>
<protein>
    <submittedName>
        <fullName evidence="1">Thioredoxin</fullName>
    </submittedName>
</protein>
<dbReference type="AlphaFoldDB" id="A0A511R2A9"/>
<organism evidence="1 2">
    <name type="scientific">Meiothermus hypogaeus NBRC 106114</name>
    <dbReference type="NCBI Taxonomy" id="1227553"/>
    <lineage>
        <taxon>Bacteria</taxon>
        <taxon>Thermotogati</taxon>
        <taxon>Deinococcota</taxon>
        <taxon>Deinococci</taxon>
        <taxon>Thermales</taxon>
        <taxon>Thermaceae</taxon>
        <taxon>Meiothermus</taxon>
    </lineage>
</organism>
<name>A0A511R2A9_9DEIN</name>
<dbReference type="Pfam" id="PF11009">
    <property type="entry name" value="BrxC"/>
    <property type="match status" value="1"/>
</dbReference>
<dbReference type="EMBL" id="BJXL01000059">
    <property type="protein sequence ID" value="GEM83743.1"/>
    <property type="molecule type" value="Genomic_DNA"/>
</dbReference>
<evidence type="ECO:0000313" key="1">
    <source>
        <dbReference type="EMBL" id="GEM83743.1"/>
    </source>
</evidence>
<gene>
    <name evidence="1" type="ORF">MHY01S_19090</name>
</gene>
<sequence length="229" mass="26031">MSLRERVFPLKTPADVDAFLENHELAAIFKASTTDKTLEAMQCVQKYLEPRPDVAIGIIRIPEDRPASNHVEARTGIQHQSPQLILFRQARPLFDLDNWKINPDHLEPLLLQSLPVHVGKPVRNPAVVGLQVYMDLLDRFLNGQLSEERFQWGYLDQLKKEAGWRSEEDFALLNSLFPNPDGRAFTPGKVVALEFQAQLAGQAEPLLERAKRFRNQVAQYQAAKEEASP</sequence>
<dbReference type="RefSeq" id="WP_119341868.1">
    <property type="nucleotide sequence ID" value="NZ_BJXL01000059.1"/>
</dbReference>
<accession>A0A511R2A9</accession>
<proteinExistence type="predicted"/>